<dbReference type="PANTHER" id="PTHR22741">
    <property type="entry name" value="P140CAP/SNIP-RELATED"/>
    <property type="match status" value="1"/>
</dbReference>
<dbReference type="SMART" id="SM00806">
    <property type="entry name" value="AIP3"/>
    <property type="match status" value="1"/>
</dbReference>
<dbReference type="Pfam" id="PF23153">
    <property type="entry name" value="Aip3p_Bud6_N"/>
    <property type="match status" value="1"/>
</dbReference>
<evidence type="ECO:0000313" key="6">
    <source>
        <dbReference type="Proteomes" id="UP000078561"/>
    </source>
</evidence>
<dbReference type="Gene3D" id="1.20.58.1540">
    <property type="entry name" value="Actin interacting protein 3, C-terminal domain"/>
    <property type="match status" value="1"/>
</dbReference>
<evidence type="ECO:0000256" key="2">
    <source>
        <dbReference type="SAM" id="Coils"/>
    </source>
</evidence>
<dbReference type="InterPro" id="IPR051825">
    <property type="entry name" value="SRCIN1"/>
</dbReference>
<feature type="coiled-coil region" evidence="2">
    <location>
        <begin position="440"/>
        <end position="474"/>
    </location>
</feature>
<evidence type="ECO:0000259" key="4">
    <source>
        <dbReference type="SMART" id="SM00806"/>
    </source>
</evidence>
<dbReference type="AlphaFoldDB" id="A0A168KWE8"/>
<dbReference type="GO" id="GO:0005737">
    <property type="term" value="C:cytoplasm"/>
    <property type="evidence" value="ECO:0007669"/>
    <property type="project" value="TreeGrafter"/>
</dbReference>
<feature type="compositionally biased region" description="Polar residues" evidence="3">
    <location>
        <begin position="220"/>
        <end position="231"/>
    </location>
</feature>
<dbReference type="InterPro" id="IPR056279">
    <property type="entry name" value="Aip3p_Bud6_N"/>
</dbReference>
<feature type="compositionally biased region" description="Polar residues" evidence="3">
    <location>
        <begin position="391"/>
        <end position="407"/>
    </location>
</feature>
<reference evidence="5" key="1">
    <citation type="submission" date="2016-04" db="EMBL/GenBank/DDBJ databases">
        <authorList>
            <person name="Evans L.H."/>
            <person name="Alamgir A."/>
            <person name="Owens N."/>
            <person name="Weber N.D."/>
            <person name="Virtaneva K."/>
            <person name="Barbian K."/>
            <person name="Babar A."/>
            <person name="Rosenke K."/>
        </authorList>
    </citation>
    <scope>NUCLEOTIDE SEQUENCE [LARGE SCALE GENOMIC DNA]</scope>
    <source>
        <strain evidence="5">CBS 101.48</strain>
    </source>
</reference>
<feature type="region of interest" description="Disordered" evidence="3">
    <location>
        <begin position="391"/>
        <end position="432"/>
    </location>
</feature>
<dbReference type="OrthoDB" id="783096at2759"/>
<keyword evidence="6" id="KW-1185">Reference proteome</keyword>
<feature type="region of interest" description="Disordered" evidence="3">
    <location>
        <begin position="192"/>
        <end position="245"/>
    </location>
</feature>
<feature type="region of interest" description="Disordered" evidence="3">
    <location>
        <begin position="125"/>
        <end position="166"/>
    </location>
</feature>
<dbReference type="Pfam" id="PF03915">
    <property type="entry name" value="AIP3"/>
    <property type="match status" value="1"/>
</dbReference>
<organism evidence="5">
    <name type="scientific">Absidia glauca</name>
    <name type="common">Pin mould</name>
    <dbReference type="NCBI Taxonomy" id="4829"/>
    <lineage>
        <taxon>Eukaryota</taxon>
        <taxon>Fungi</taxon>
        <taxon>Fungi incertae sedis</taxon>
        <taxon>Mucoromycota</taxon>
        <taxon>Mucoromycotina</taxon>
        <taxon>Mucoromycetes</taxon>
        <taxon>Mucorales</taxon>
        <taxon>Cunninghamellaceae</taxon>
        <taxon>Absidia</taxon>
    </lineage>
</organism>
<dbReference type="FunCoup" id="A0A168KWE8">
    <property type="interactions" value="81"/>
</dbReference>
<dbReference type="GO" id="GO:0051286">
    <property type="term" value="C:cell tip"/>
    <property type="evidence" value="ECO:0007669"/>
    <property type="project" value="TreeGrafter"/>
</dbReference>
<proteinExistence type="predicted"/>
<feature type="compositionally biased region" description="Polar residues" evidence="3">
    <location>
        <begin position="195"/>
        <end position="207"/>
    </location>
</feature>
<feature type="domain" description="Actin interacting protein 3 C-terminal" evidence="4">
    <location>
        <begin position="289"/>
        <end position="712"/>
    </location>
</feature>
<dbReference type="EMBL" id="LT550344">
    <property type="protein sequence ID" value="SAL95589.1"/>
    <property type="molecule type" value="Genomic_DNA"/>
</dbReference>
<name>A0A168KWE8_ABSGL</name>
<accession>A0A168KWE8</accession>
<evidence type="ECO:0000256" key="3">
    <source>
        <dbReference type="SAM" id="MobiDB-lite"/>
    </source>
</evidence>
<dbReference type="InterPro" id="IPR005613">
    <property type="entry name" value="AIP3_C"/>
</dbReference>
<dbReference type="Proteomes" id="UP000078561">
    <property type="component" value="Unassembled WGS sequence"/>
</dbReference>
<sequence length="727" mass="80732">MDHITQKEENEKQIVEIDHSVTGLLKCTKELLEALTNWSIQSEHKERIYEQYDSLRSHFEKVCHAFHAASLSMDDLLGIPEDLKLCLDAALVQNPSDLQRHLPSIRDIILQLLQGLKRKQALLHERSSTVRTSPVAGTSSSTSITPGPARHLTASTSSGEFDMMDPNTQHAFTQLCDDGDLASRSSIRRGIVMDSITTENSNTSTGIQPPARRRRGPSTAVLSNPATPPNQTALSTTPSSPASFTSTLASIEDTTRTEIVAPKAIAPSMTTETTTTPMADDQTSSIVLFLRWRNRTKRIVAQHPIENVTQLLDLFRCTFKDAWTGDGPTTISILDKDANIMYDLDDITLVQTNALLSLDGPGTSKLDLVKMIQQACATQFSQWTGQLSTASPVNSIKSPEGTSTTGPPSVIATSTGVGTSPVSTNGNPASTRDLDQKALIDQLKVDFEQLQKVIAEHQENNERLMTQLSDYEHQQSIQESAATLIASNNKQQPNTIQNQLQEKGQLLTTRLEVLQDTIDDMKQDVTQRRCRPSPNQLDHCHHESSAILEMIRSLGNHISRSKPAWKKTWEEQLQRIVGEQQCVKEYEHLVADLKEDHAAIVTVLQHLTQVSELQKRQSSNSSKPIVMGGTANIDTVGGREGMDHVLQQLQTIDVDHEKRLDALAQAEKRRARDMANRIDDFEKELITFVDTNKLKKTGGAEQVERQQEQKTKQLLMDLYEKPGNITT</sequence>
<dbReference type="OMA" id="CHHESSA"/>
<dbReference type="GO" id="GO:0030010">
    <property type="term" value="P:establishment of cell polarity"/>
    <property type="evidence" value="ECO:0007669"/>
    <property type="project" value="TreeGrafter"/>
</dbReference>
<evidence type="ECO:0000256" key="1">
    <source>
        <dbReference type="ARBA" id="ARBA00023054"/>
    </source>
</evidence>
<gene>
    <name evidence="5" type="primary">ABSGL_00918.1 scaffold 977</name>
</gene>
<keyword evidence="1 2" id="KW-0175">Coiled coil</keyword>
<dbReference type="InParanoid" id="A0A168KWE8"/>
<dbReference type="STRING" id="4829.A0A168KWE8"/>
<dbReference type="PANTHER" id="PTHR22741:SF10">
    <property type="entry name" value="COILED-COIL DOMAIN-CONTAINING PROTEIN CG32809"/>
    <property type="match status" value="1"/>
</dbReference>
<dbReference type="GO" id="GO:0005519">
    <property type="term" value="F:cytoskeletal regulatory protein binding"/>
    <property type="evidence" value="ECO:0007669"/>
    <property type="project" value="InterPro"/>
</dbReference>
<dbReference type="InterPro" id="IPR022782">
    <property type="entry name" value="AIP3-like_C"/>
</dbReference>
<protein>
    <recommendedName>
        <fullName evidence="4">Actin interacting protein 3 C-terminal domain-containing protein</fullName>
    </recommendedName>
</protein>
<feature type="compositionally biased region" description="Low complexity" evidence="3">
    <location>
        <begin position="232"/>
        <end position="245"/>
    </location>
</feature>
<evidence type="ECO:0000313" key="5">
    <source>
        <dbReference type="EMBL" id="SAL95589.1"/>
    </source>
</evidence>
<feature type="compositionally biased region" description="Low complexity" evidence="3">
    <location>
        <begin position="413"/>
        <end position="424"/>
    </location>
</feature>